<protein>
    <submittedName>
        <fullName evidence="5">Uncharacterized protein LOC108674669</fullName>
    </submittedName>
</protein>
<dbReference type="KEGG" id="hazt:108674669"/>
<evidence type="ECO:0000256" key="3">
    <source>
        <dbReference type="SAM" id="SignalP"/>
    </source>
</evidence>
<evidence type="ECO:0000256" key="1">
    <source>
        <dbReference type="SAM" id="MobiDB-lite"/>
    </source>
</evidence>
<feature type="chain" id="PRO_5034956700" evidence="3">
    <location>
        <begin position="24"/>
        <end position="414"/>
    </location>
</feature>
<reference evidence="5" key="1">
    <citation type="submission" date="2025-08" db="UniProtKB">
        <authorList>
            <consortium name="RefSeq"/>
        </authorList>
    </citation>
    <scope>IDENTIFICATION</scope>
    <source>
        <tissue evidence="5">Whole organism</tissue>
    </source>
</reference>
<name>A0A8B7NWM3_HYAAZ</name>
<dbReference type="Proteomes" id="UP000694843">
    <property type="component" value="Unplaced"/>
</dbReference>
<keyword evidence="2" id="KW-1133">Transmembrane helix</keyword>
<organism evidence="4 5">
    <name type="scientific">Hyalella azteca</name>
    <name type="common">Amphipod</name>
    <dbReference type="NCBI Taxonomy" id="294128"/>
    <lineage>
        <taxon>Eukaryota</taxon>
        <taxon>Metazoa</taxon>
        <taxon>Ecdysozoa</taxon>
        <taxon>Arthropoda</taxon>
        <taxon>Crustacea</taxon>
        <taxon>Multicrustacea</taxon>
        <taxon>Malacostraca</taxon>
        <taxon>Eumalacostraca</taxon>
        <taxon>Peracarida</taxon>
        <taxon>Amphipoda</taxon>
        <taxon>Senticaudata</taxon>
        <taxon>Talitrida</taxon>
        <taxon>Talitroidea</taxon>
        <taxon>Hyalellidae</taxon>
        <taxon>Hyalella</taxon>
    </lineage>
</organism>
<feature type="signal peptide" evidence="3">
    <location>
        <begin position="1"/>
        <end position="23"/>
    </location>
</feature>
<evidence type="ECO:0000256" key="2">
    <source>
        <dbReference type="SAM" id="Phobius"/>
    </source>
</evidence>
<feature type="region of interest" description="Disordered" evidence="1">
    <location>
        <begin position="393"/>
        <end position="414"/>
    </location>
</feature>
<keyword evidence="3" id="KW-0732">Signal</keyword>
<evidence type="ECO:0000313" key="4">
    <source>
        <dbReference type="Proteomes" id="UP000694843"/>
    </source>
</evidence>
<feature type="region of interest" description="Disordered" evidence="1">
    <location>
        <begin position="115"/>
        <end position="134"/>
    </location>
</feature>
<feature type="transmembrane region" description="Helical" evidence="2">
    <location>
        <begin position="358"/>
        <end position="381"/>
    </location>
</feature>
<feature type="region of interest" description="Disordered" evidence="1">
    <location>
        <begin position="263"/>
        <end position="284"/>
    </location>
</feature>
<sequence length="414" mass="46978">MKTKISLLNICLLFLVAERGAHGRSPISVPWNIVRHEELRSPKENFTSENITSFVRANQETNKSTIKQTLVVSETPRKFSSSSHRILHQGVNLDVTKLLDELDSVVKKLHKTIHGSSVRGPLPTSRTFADSNPRHRVSQIVGNLREVFPYLQIVRTKRESNNSSMSEDETSSDESKTNFKNQTTQDGMPEEDGHEYLQSLRYWYMVGTDWLKSWSESLSYVNERILQSNFTDEYLKLFNGYLKHFNVHIETQEEYNQAQATYARTENTTRPIRPQRKKRYISQDSFDDSSKLSYSVGSDDYTYNDPSSLKEKLRESLMRLNKIPSREKPYLEERDDGYGHASHGGYGGGQSYAHLDPYLVLAALAACVFFGVIALSLYCMLNPMACCAPAANTTASEAPSPNTPLPTTTPGLFY</sequence>
<feature type="compositionally biased region" description="Low complexity" evidence="1">
    <location>
        <begin position="405"/>
        <end position="414"/>
    </location>
</feature>
<keyword evidence="4" id="KW-1185">Reference proteome</keyword>
<proteinExistence type="predicted"/>
<feature type="region of interest" description="Disordered" evidence="1">
    <location>
        <begin position="158"/>
        <end position="191"/>
    </location>
</feature>
<dbReference type="GeneID" id="108674669"/>
<gene>
    <name evidence="5" type="primary">LOC108674669</name>
</gene>
<evidence type="ECO:0000313" key="5">
    <source>
        <dbReference type="RefSeq" id="XP_018018120.1"/>
    </source>
</evidence>
<accession>A0A8B7NWM3</accession>
<dbReference type="AlphaFoldDB" id="A0A8B7NWM3"/>
<keyword evidence="2" id="KW-0472">Membrane</keyword>
<dbReference type="RefSeq" id="XP_018018120.1">
    <property type="nucleotide sequence ID" value="XM_018162631.1"/>
</dbReference>
<keyword evidence="2" id="KW-0812">Transmembrane</keyword>